<dbReference type="GeneID" id="95524200"/>
<feature type="transmembrane region" description="Helical" evidence="8">
    <location>
        <begin position="103"/>
        <end position="126"/>
    </location>
</feature>
<evidence type="ECO:0000256" key="7">
    <source>
        <dbReference type="SAM" id="MobiDB-lite"/>
    </source>
</evidence>
<proteinExistence type="predicted"/>
<feature type="transmembrane region" description="Helical" evidence="8">
    <location>
        <begin position="69"/>
        <end position="91"/>
    </location>
</feature>
<dbReference type="Proteomes" id="UP000252698">
    <property type="component" value="Chromosome"/>
</dbReference>
<keyword evidence="4 8" id="KW-1133">Transmembrane helix</keyword>
<dbReference type="KEGG" id="sata:C5746_38500"/>
<feature type="transmembrane region" description="Helical" evidence="8">
    <location>
        <begin position="286"/>
        <end position="305"/>
    </location>
</feature>
<dbReference type="GO" id="GO:0016020">
    <property type="term" value="C:membrane"/>
    <property type="evidence" value="ECO:0007669"/>
    <property type="project" value="UniProtKB-SubCell"/>
</dbReference>
<feature type="transmembrane region" description="Helical" evidence="8">
    <location>
        <begin position="381"/>
        <end position="402"/>
    </location>
</feature>
<evidence type="ECO:0000259" key="9">
    <source>
        <dbReference type="Pfam" id="PF00999"/>
    </source>
</evidence>
<keyword evidence="3 8" id="KW-0812">Transmembrane</keyword>
<dbReference type="GO" id="GO:1902600">
    <property type="term" value="P:proton transmembrane transport"/>
    <property type="evidence" value="ECO:0007669"/>
    <property type="project" value="InterPro"/>
</dbReference>
<name>A0A2Z5JN27_STRAR</name>
<feature type="transmembrane region" description="Helical" evidence="8">
    <location>
        <begin position="173"/>
        <end position="199"/>
    </location>
</feature>
<evidence type="ECO:0000256" key="5">
    <source>
        <dbReference type="ARBA" id="ARBA00023065"/>
    </source>
</evidence>
<dbReference type="PANTHER" id="PTHR32468:SF0">
    <property type="entry name" value="K(+)_H(+) ANTIPORTER 1"/>
    <property type="match status" value="1"/>
</dbReference>
<evidence type="ECO:0000256" key="1">
    <source>
        <dbReference type="ARBA" id="ARBA00004141"/>
    </source>
</evidence>
<dbReference type="InterPro" id="IPR038770">
    <property type="entry name" value="Na+/solute_symporter_sf"/>
</dbReference>
<dbReference type="EMBL" id="CP027306">
    <property type="protein sequence ID" value="AXE81850.1"/>
    <property type="molecule type" value="Genomic_DNA"/>
</dbReference>
<feature type="transmembrane region" description="Helical" evidence="8">
    <location>
        <begin position="6"/>
        <end position="28"/>
    </location>
</feature>
<evidence type="ECO:0000256" key="6">
    <source>
        <dbReference type="ARBA" id="ARBA00023136"/>
    </source>
</evidence>
<evidence type="ECO:0000313" key="11">
    <source>
        <dbReference type="Proteomes" id="UP000252698"/>
    </source>
</evidence>
<reference evidence="10 11" key="1">
    <citation type="journal article" date="2018" name="Front. Microbiol.">
        <title>Genome Sequencing of Streptomyces atratus SCSIOZH16 and Activation Production of Nocardamine via Metabolic Engineering.</title>
        <authorList>
            <person name="Li Y."/>
            <person name="Zhang C."/>
            <person name="Liu C."/>
            <person name="Ju J."/>
            <person name="Ma J."/>
        </authorList>
    </citation>
    <scope>NUCLEOTIDE SEQUENCE [LARGE SCALE GENOMIC DNA]</scope>
    <source>
        <strain evidence="10 11">SCSIO_ZH16</strain>
    </source>
</reference>
<feature type="domain" description="Cation/H+ exchanger transmembrane" evidence="9">
    <location>
        <begin position="19"/>
        <end position="396"/>
    </location>
</feature>
<feature type="compositionally biased region" description="Basic and acidic residues" evidence="7">
    <location>
        <begin position="429"/>
        <end position="439"/>
    </location>
</feature>
<dbReference type="InterPro" id="IPR006153">
    <property type="entry name" value="Cation/H_exchanger_TM"/>
</dbReference>
<keyword evidence="5" id="KW-0406">Ion transport</keyword>
<feature type="transmembrane region" description="Helical" evidence="8">
    <location>
        <begin position="317"/>
        <end position="340"/>
    </location>
</feature>
<dbReference type="GO" id="GO:0015297">
    <property type="term" value="F:antiporter activity"/>
    <property type="evidence" value="ECO:0007669"/>
    <property type="project" value="InterPro"/>
</dbReference>
<accession>A0A2Z5JN27</accession>
<evidence type="ECO:0000256" key="8">
    <source>
        <dbReference type="SAM" id="Phobius"/>
    </source>
</evidence>
<organism evidence="10 11">
    <name type="scientific">Streptomyces atratus</name>
    <dbReference type="NCBI Taxonomy" id="1893"/>
    <lineage>
        <taxon>Bacteria</taxon>
        <taxon>Bacillati</taxon>
        <taxon>Actinomycetota</taxon>
        <taxon>Actinomycetes</taxon>
        <taxon>Kitasatosporales</taxon>
        <taxon>Streptomycetaceae</taxon>
        <taxon>Streptomyces</taxon>
    </lineage>
</organism>
<dbReference type="PANTHER" id="PTHR32468">
    <property type="entry name" value="CATION/H + ANTIPORTER"/>
    <property type="match status" value="1"/>
</dbReference>
<protein>
    <submittedName>
        <fullName evidence="10">Cation:proton antiporter</fullName>
    </submittedName>
</protein>
<feature type="transmembrane region" description="Helical" evidence="8">
    <location>
        <begin position="35"/>
        <end position="54"/>
    </location>
</feature>
<dbReference type="Pfam" id="PF00999">
    <property type="entry name" value="Na_H_Exchanger"/>
    <property type="match status" value="1"/>
</dbReference>
<dbReference type="AlphaFoldDB" id="A0A2Z5JN27"/>
<feature type="transmembrane region" description="Helical" evidence="8">
    <location>
        <begin position="141"/>
        <end position="161"/>
    </location>
</feature>
<dbReference type="RefSeq" id="WP_114248254.1">
    <property type="nucleotide sequence ID" value="NZ_CP027306.1"/>
</dbReference>
<comment type="subcellular location">
    <subcellularLocation>
        <location evidence="1">Membrane</location>
        <topology evidence="1">Multi-pass membrane protein</topology>
    </subcellularLocation>
</comment>
<keyword evidence="2" id="KW-0813">Transport</keyword>
<feature type="transmembrane region" description="Helical" evidence="8">
    <location>
        <begin position="247"/>
        <end position="274"/>
    </location>
</feature>
<feature type="region of interest" description="Disordered" evidence="7">
    <location>
        <begin position="408"/>
        <end position="439"/>
    </location>
</feature>
<sequence length="439" mass="45363">MSGDLLTRLLVGAAVMMVLCRVLAALAVRVGQPPVVAEMVAGIALGPSLFGLVLPDAQAWVFPADSTPVLYALGQLGIAFYMFLVGLEFSGSLVRGSGLARRFVSVSFAGMAAPFVLGIAATYAVFRAQPSAVPEKGLIEGALYAGVVASVTALPMLARIIEEEGLLGSRAGTVALGAAAVDDVVAWVGIGLMLALTGAGHTDPLLTVAGFAVFVALLFTVVRRVLRTFLATSLGRGGQGFLPLVCALLFAACAATEFLGLHVVIGAFVLGLAFPKSEALSRWEASVRPFAVGVLLPFYFVYTGLRTQIQALDAGPLLLGVGVLLAASVIGKLGACTVAARLQDPGWLPALRVGVLMNTRGLVQLIALNIGLEAGLLTQTLFTQLVIVAVLSTVLTAPGLALTARLERRRRPADAPPTGERAAPISALPEDRTGRPARP</sequence>
<dbReference type="InterPro" id="IPR050794">
    <property type="entry name" value="CPA2_transporter"/>
</dbReference>
<gene>
    <name evidence="10" type="ORF">C5746_38500</name>
</gene>
<keyword evidence="6 8" id="KW-0472">Membrane</keyword>
<evidence type="ECO:0000313" key="10">
    <source>
        <dbReference type="EMBL" id="AXE81850.1"/>
    </source>
</evidence>
<evidence type="ECO:0000256" key="4">
    <source>
        <dbReference type="ARBA" id="ARBA00022989"/>
    </source>
</evidence>
<feature type="transmembrane region" description="Helical" evidence="8">
    <location>
        <begin position="205"/>
        <end position="226"/>
    </location>
</feature>
<evidence type="ECO:0000256" key="3">
    <source>
        <dbReference type="ARBA" id="ARBA00022692"/>
    </source>
</evidence>
<dbReference type="Gene3D" id="1.20.1530.20">
    <property type="match status" value="1"/>
</dbReference>
<evidence type="ECO:0000256" key="2">
    <source>
        <dbReference type="ARBA" id="ARBA00022448"/>
    </source>
</evidence>